<dbReference type="Gene3D" id="3.20.20.140">
    <property type="entry name" value="Metal-dependent hydrolases"/>
    <property type="match status" value="1"/>
</dbReference>
<dbReference type="Pfam" id="PF04909">
    <property type="entry name" value="Amidohydro_2"/>
    <property type="match status" value="1"/>
</dbReference>
<dbReference type="AlphaFoldDB" id="A0A6A5YMJ7"/>
<dbReference type="EMBL" id="ML977353">
    <property type="protein sequence ID" value="KAF2107547.1"/>
    <property type="molecule type" value="Genomic_DNA"/>
</dbReference>
<dbReference type="GO" id="GO:0016787">
    <property type="term" value="F:hydrolase activity"/>
    <property type="evidence" value="ECO:0007669"/>
    <property type="project" value="InterPro"/>
</dbReference>
<evidence type="ECO:0000256" key="1">
    <source>
        <dbReference type="ARBA" id="ARBA00038310"/>
    </source>
</evidence>
<dbReference type="PANTHER" id="PTHR43569:SF2">
    <property type="entry name" value="AMIDOHYDROLASE-RELATED DOMAIN-CONTAINING PROTEIN"/>
    <property type="match status" value="1"/>
</dbReference>
<dbReference type="OrthoDB" id="2135488at2759"/>
<keyword evidence="4" id="KW-1185">Reference proteome</keyword>
<gene>
    <name evidence="3" type="ORF">BDV96DRAFT_506051</name>
</gene>
<dbReference type="InterPro" id="IPR006680">
    <property type="entry name" value="Amidohydro-rel"/>
</dbReference>
<feature type="domain" description="Amidohydrolase-related" evidence="2">
    <location>
        <begin position="227"/>
        <end position="338"/>
    </location>
</feature>
<comment type="similarity">
    <text evidence="1">Belongs to the metallo-dependent hydrolases superfamily.</text>
</comment>
<reference evidence="3" key="1">
    <citation type="journal article" date="2020" name="Stud. Mycol.">
        <title>101 Dothideomycetes genomes: a test case for predicting lifestyles and emergence of pathogens.</title>
        <authorList>
            <person name="Haridas S."/>
            <person name="Albert R."/>
            <person name="Binder M."/>
            <person name="Bloem J."/>
            <person name="Labutti K."/>
            <person name="Salamov A."/>
            <person name="Andreopoulos B."/>
            <person name="Baker S."/>
            <person name="Barry K."/>
            <person name="Bills G."/>
            <person name="Bluhm B."/>
            <person name="Cannon C."/>
            <person name="Castanera R."/>
            <person name="Culley D."/>
            <person name="Daum C."/>
            <person name="Ezra D."/>
            <person name="Gonzalez J."/>
            <person name="Henrissat B."/>
            <person name="Kuo A."/>
            <person name="Liang C."/>
            <person name="Lipzen A."/>
            <person name="Lutzoni F."/>
            <person name="Magnuson J."/>
            <person name="Mondo S."/>
            <person name="Nolan M."/>
            <person name="Ohm R."/>
            <person name="Pangilinan J."/>
            <person name="Park H.-J."/>
            <person name="Ramirez L."/>
            <person name="Alfaro M."/>
            <person name="Sun H."/>
            <person name="Tritt A."/>
            <person name="Yoshinaga Y."/>
            <person name="Zwiers L.-H."/>
            <person name="Turgeon B."/>
            <person name="Goodwin S."/>
            <person name="Spatafora J."/>
            <person name="Crous P."/>
            <person name="Grigoriev I."/>
        </authorList>
    </citation>
    <scope>NUCLEOTIDE SEQUENCE</scope>
    <source>
        <strain evidence="3">CBS 627.86</strain>
    </source>
</reference>
<name>A0A6A5YMJ7_9PLEO</name>
<accession>A0A6A5YMJ7</accession>
<protein>
    <recommendedName>
        <fullName evidence="2">Amidohydrolase-related domain-containing protein</fullName>
    </recommendedName>
</protein>
<dbReference type="SUPFAM" id="SSF51556">
    <property type="entry name" value="Metallo-dependent hydrolases"/>
    <property type="match status" value="1"/>
</dbReference>
<organism evidence="3 4">
    <name type="scientific">Lophiotrema nucula</name>
    <dbReference type="NCBI Taxonomy" id="690887"/>
    <lineage>
        <taxon>Eukaryota</taxon>
        <taxon>Fungi</taxon>
        <taxon>Dikarya</taxon>
        <taxon>Ascomycota</taxon>
        <taxon>Pezizomycotina</taxon>
        <taxon>Dothideomycetes</taxon>
        <taxon>Pleosporomycetidae</taxon>
        <taxon>Pleosporales</taxon>
        <taxon>Lophiotremataceae</taxon>
        <taxon>Lophiotrema</taxon>
    </lineage>
</organism>
<dbReference type="Proteomes" id="UP000799770">
    <property type="component" value="Unassembled WGS sequence"/>
</dbReference>
<evidence type="ECO:0000313" key="3">
    <source>
        <dbReference type="EMBL" id="KAF2107547.1"/>
    </source>
</evidence>
<dbReference type="InterPro" id="IPR052350">
    <property type="entry name" value="Metallo-dep_Lactonases"/>
</dbReference>
<evidence type="ECO:0000259" key="2">
    <source>
        <dbReference type="Pfam" id="PF04909"/>
    </source>
</evidence>
<proteinExistence type="inferred from homology"/>
<evidence type="ECO:0000313" key="4">
    <source>
        <dbReference type="Proteomes" id="UP000799770"/>
    </source>
</evidence>
<dbReference type="PANTHER" id="PTHR43569">
    <property type="entry name" value="AMIDOHYDROLASE"/>
    <property type="match status" value="1"/>
</dbReference>
<sequence length="348" mass="39247">MTPQKLLDTHIHLWPSTATSPTDHAWMASTNLGKRHGISDYYATTSATSPIQPSGFIYVETDRYLASPNPDIAISDDVEVKKEKLKIWAKAPIEELQFLRRMVEGKPKESDGFEPEDSEKLVGAVIWAPFHLSTDLFDLYLEIAEGVSGPKLWEKVVGFRYLLQAISDETQMSQLVFSEDFLQNMLRLRQGRGGRGWAFDVGVDAHGKGAWQIEVAADMVDKVRELEGDGKTWENGLKRLAAQPAVYMKLSGAFNEFYPTPTPNDGSDLSVLMEYYMDKVFYLFKSERVMFGSDWPVCNIGGPRGEQSWGLWREVVEKELGDGGDEISKARRERVWWGTGCEAYGVEI</sequence>
<dbReference type="InterPro" id="IPR032466">
    <property type="entry name" value="Metal_Hydrolase"/>
</dbReference>